<keyword evidence="10 13" id="KW-0456">Lyase</keyword>
<dbReference type="PANTHER" id="PTHR32125">
    <property type="entry name" value="2-C-METHYL-D-ERYTHRITOL 4-PHOSPHATE CYTIDYLYLTRANSFERASE, CHLOROPLASTIC"/>
    <property type="match status" value="1"/>
</dbReference>
<evidence type="ECO:0000256" key="2">
    <source>
        <dbReference type="ARBA" id="ARBA00001968"/>
    </source>
</evidence>
<evidence type="ECO:0000256" key="3">
    <source>
        <dbReference type="ARBA" id="ARBA00004709"/>
    </source>
</evidence>
<dbReference type="FunFam" id="3.90.550.10:FF:000003">
    <property type="entry name" value="2-C-methyl-D-erythritol 4-phosphate cytidylyltransferase"/>
    <property type="match status" value="1"/>
</dbReference>
<dbReference type="InterPro" id="IPR034683">
    <property type="entry name" value="IspD/TarI"/>
</dbReference>
<dbReference type="Gene3D" id="3.90.550.10">
    <property type="entry name" value="Spore Coat Polysaccharide Biosynthesis Protein SpsA, Chain A"/>
    <property type="match status" value="1"/>
</dbReference>
<evidence type="ECO:0000256" key="4">
    <source>
        <dbReference type="ARBA" id="ARBA00004787"/>
    </source>
</evidence>
<dbReference type="GO" id="GO:0046872">
    <property type="term" value="F:metal ion binding"/>
    <property type="evidence" value="ECO:0007669"/>
    <property type="project" value="UniProtKB-KW"/>
</dbReference>
<name>A0A644TMS8_9ZZZZ</name>
<dbReference type="PANTHER" id="PTHR32125:SF4">
    <property type="entry name" value="2-C-METHYL-D-ERYTHRITOL 4-PHOSPHATE CYTIDYLYLTRANSFERASE, CHLOROPLASTIC"/>
    <property type="match status" value="1"/>
</dbReference>
<dbReference type="CDD" id="cd02516">
    <property type="entry name" value="CDP-ME_synthetase"/>
    <property type="match status" value="1"/>
</dbReference>
<dbReference type="UniPathway" id="UPA00056">
    <property type="reaction ID" value="UER00093"/>
</dbReference>
<dbReference type="SUPFAM" id="SSF53448">
    <property type="entry name" value="Nucleotide-diphospho-sugar transferases"/>
    <property type="match status" value="1"/>
</dbReference>
<dbReference type="EMBL" id="VSSQ01000040">
    <property type="protein sequence ID" value="MPL68243.1"/>
    <property type="molecule type" value="Genomic_DNA"/>
</dbReference>
<dbReference type="CDD" id="cd00554">
    <property type="entry name" value="MECDP_synthase"/>
    <property type="match status" value="1"/>
</dbReference>
<dbReference type="AlphaFoldDB" id="A0A644TMS8"/>
<dbReference type="FunFam" id="3.30.1330.50:FF:000001">
    <property type="entry name" value="2-C-methyl-D-erythritol 2,4-cyclodiphosphate synthase"/>
    <property type="match status" value="1"/>
</dbReference>
<evidence type="ECO:0000256" key="1">
    <source>
        <dbReference type="ARBA" id="ARBA00000200"/>
    </source>
</evidence>
<dbReference type="GO" id="GO:0008685">
    <property type="term" value="F:2-C-methyl-D-erythritol 2,4-cyclodiphosphate synthase activity"/>
    <property type="evidence" value="ECO:0007669"/>
    <property type="project" value="UniProtKB-EC"/>
</dbReference>
<dbReference type="Pfam" id="PF02542">
    <property type="entry name" value="YgbB"/>
    <property type="match status" value="1"/>
</dbReference>
<reference evidence="13" key="1">
    <citation type="submission" date="2019-08" db="EMBL/GenBank/DDBJ databases">
        <authorList>
            <person name="Kucharzyk K."/>
            <person name="Murdoch R.W."/>
            <person name="Higgins S."/>
            <person name="Loffler F."/>
        </authorList>
    </citation>
    <scope>NUCLEOTIDE SEQUENCE</scope>
</reference>
<dbReference type="Gene3D" id="3.30.1330.50">
    <property type="entry name" value="2-C-methyl-D-erythritol 2,4-cyclodiphosphate synthase"/>
    <property type="match status" value="1"/>
</dbReference>
<dbReference type="PROSITE" id="PS01350">
    <property type="entry name" value="ISPF"/>
    <property type="match status" value="1"/>
</dbReference>
<dbReference type="GO" id="GO:0016114">
    <property type="term" value="P:terpenoid biosynthetic process"/>
    <property type="evidence" value="ECO:0007669"/>
    <property type="project" value="InterPro"/>
</dbReference>
<dbReference type="HAMAP" id="MF_01520">
    <property type="entry name" value="IspDF"/>
    <property type="match status" value="1"/>
</dbReference>
<dbReference type="GO" id="GO:0050518">
    <property type="term" value="F:2-C-methyl-D-erythritol 4-phosphate cytidylyltransferase activity"/>
    <property type="evidence" value="ECO:0007669"/>
    <property type="project" value="InterPro"/>
</dbReference>
<dbReference type="EC" id="4.6.1.12" evidence="13"/>
<comment type="cofactor">
    <cofactor evidence="2">
        <name>a divalent metal cation</name>
        <dbReference type="ChEBI" id="CHEBI:60240"/>
    </cofactor>
</comment>
<evidence type="ECO:0000256" key="7">
    <source>
        <dbReference type="ARBA" id="ARBA00022695"/>
    </source>
</evidence>
<comment type="pathway">
    <text evidence="4">Isoprenoid biosynthesis; isopentenyl diphosphate biosynthesis via DXP pathway; isopentenyl diphosphate from 1-deoxy-D-xylulose 5-phosphate: step 2/6.</text>
</comment>
<dbReference type="InterPro" id="IPR036571">
    <property type="entry name" value="MECDP_synthase_sf"/>
</dbReference>
<evidence type="ECO:0000259" key="12">
    <source>
        <dbReference type="Pfam" id="PF02542"/>
    </source>
</evidence>
<comment type="caution">
    <text evidence="13">The sequence shown here is derived from an EMBL/GenBank/DDBJ whole genome shotgun (WGS) entry which is preliminary data.</text>
</comment>
<dbReference type="Pfam" id="PF01128">
    <property type="entry name" value="IspD"/>
    <property type="match status" value="1"/>
</dbReference>
<dbReference type="InterPro" id="IPR018294">
    <property type="entry name" value="ISPD_synthase_CS"/>
</dbReference>
<comment type="catalytic activity">
    <reaction evidence="1">
        <text>4-CDP-2-C-methyl-D-erythritol 2-phosphate = 2-C-methyl-D-erythritol 2,4-cyclic diphosphate + CMP</text>
        <dbReference type="Rhea" id="RHEA:23864"/>
        <dbReference type="ChEBI" id="CHEBI:57919"/>
        <dbReference type="ChEBI" id="CHEBI:58483"/>
        <dbReference type="ChEBI" id="CHEBI:60377"/>
        <dbReference type="EC" id="4.6.1.12"/>
    </reaction>
</comment>
<proteinExistence type="inferred from homology"/>
<organism evidence="13">
    <name type="scientific">bioreactor metagenome</name>
    <dbReference type="NCBI Taxonomy" id="1076179"/>
    <lineage>
        <taxon>unclassified sequences</taxon>
        <taxon>metagenomes</taxon>
        <taxon>ecological metagenomes</taxon>
    </lineage>
</organism>
<evidence type="ECO:0000256" key="6">
    <source>
        <dbReference type="ARBA" id="ARBA00022679"/>
    </source>
</evidence>
<feature type="domain" description="2-C-methyl-D-erythritol 2,4-cyclodiphosphate synthase" evidence="12">
    <location>
        <begin position="233"/>
        <end position="385"/>
    </location>
</feature>
<dbReference type="NCBIfam" id="TIGR00453">
    <property type="entry name" value="ispD"/>
    <property type="match status" value="1"/>
</dbReference>
<keyword evidence="7" id="KW-0548">Nucleotidyltransferase</keyword>
<dbReference type="HAMAP" id="MF_00108">
    <property type="entry name" value="IspD"/>
    <property type="match status" value="1"/>
</dbReference>
<dbReference type="InterPro" id="IPR003526">
    <property type="entry name" value="MECDP_synthase"/>
</dbReference>
<keyword evidence="11" id="KW-0511">Multifunctional enzyme</keyword>
<evidence type="ECO:0000256" key="11">
    <source>
        <dbReference type="ARBA" id="ARBA00023268"/>
    </source>
</evidence>
<gene>
    <name evidence="13" type="primary">ispDF_3</name>
    <name evidence="13" type="ORF">SDC9_13964</name>
</gene>
<dbReference type="InterPro" id="IPR001228">
    <property type="entry name" value="IspD"/>
</dbReference>
<dbReference type="InterPro" id="IPR020555">
    <property type="entry name" value="MECDP_synthase_CS"/>
</dbReference>
<keyword evidence="8" id="KW-0479">Metal-binding</keyword>
<accession>A0A644TMS8</accession>
<dbReference type="InterPro" id="IPR050088">
    <property type="entry name" value="IspD/TarI_cytidylyltransf_bact"/>
</dbReference>
<evidence type="ECO:0000313" key="13">
    <source>
        <dbReference type="EMBL" id="MPL68243.1"/>
    </source>
</evidence>
<dbReference type="InterPro" id="IPR026596">
    <property type="entry name" value="IspD/F"/>
</dbReference>
<dbReference type="NCBIfam" id="TIGR00151">
    <property type="entry name" value="ispF"/>
    <property type="match status" value="1"/>
</dbReference>
<dbReference type="InterPro" id="IPR029044">
    <property type="entry name" value="Nucleotide-diphossugar_trans"/>
</dbReference>
<dbReference type="SUPFAM" id="SSF69765">
    <property type="entry name" value="IpsF-like"/>
    <property type="match status" value="1"/>
</dbReference>
<evidence type="ECO:0000256" key="5">
    <source>
        <dbReference type="ARBA" id="ARBA00009789"/>
    </source>
</evidence>
<keyword evidence="9" id="KW-0414">Isoprene biosynthesis</keyword>
<dbReference type="HAMAP" id="MF_00107">
    <property type="entry name" value="IspF"/>
    <property type="match status" value="1"/>
</dbReference>
<evidence type="ECO:0000256" key="9">
    <source>
        <dbReference type="ARBA" id="ARBA00023229"/>
    </source>
</evidence>
<comment type="pathway">
    <text evidence="3">Isoprenoid biosynthesis; isopentenyl diphosphate biosynthesis via DXP pathway; isopentenyl diphosphate from 1-deoxy-D-xylulose 5-phosphate: step 4/6.</text>
</comment>
<dbReference type="PROSITE" id="PS01295">
    <property type="entry name" value="ISPD"/>
    <property type="match status" value="1"/>
</dbReference>
<comment type="similarity">
    <text evidence="5">Belongs to the IspD/TarI cytidylyltransferase family. IspD subfamily.</text>
</comment>
<protein>
    <submittedName>
        <fullName evidence="13">Bifunctional enzyme IspD/IspF</fullName>
        <ecNumber evidence="13">4.6.1.12</ecNumber>
    </submittedName>
</protein>
<keyword evidence="6" id="KW-0808">Transferase</keyword>
<sequence>MVTAIIAAAGQGKRMGRGINKVFIPLSHCPVLVHTVRKFSHCEIVDNLIIVTGPDEVGEVKALLAGLKNIKPWQVIAGGSERQYSICNALAAVDDQTEITIVHDGARPLVDVETIEKVVATARQYRAAGVAVPVKDTIKTVDAEGFIIDTPPRDTLWAIQTPQAFNTSLLRQAYTSAAQEGYLGTDDASLVERLGVKVKIVSGSYNNLKITTPEDLLLAEAILQQGCGSNMVRAGIGYDVHRLVERRKLILGGVEVPYSLGLEGHSDADVLLHAIKDALLGAAALGDIGRHFPDTDDRYKGVSSLLLLVKVQEIVANQGYRVNNIDATIVAQRPKLADYIPQMAKNIAKALDVSEKQVNVKATTTEGLGFAGQGEGIAAYAVATIMKTSSDKVRLDSDGVLTPPES</sequence>
<evidence type="ECO:0000256" key="8">
    <source>
        <dbReference type="ARBA" id="ARBA00022723"/>
    </source>
</evidence>
<evidence type="ECO:0000256" key="10">
    <source>
        <dbReference type="ARBA" id="ARBA00023239"/>
    </source>
</evidence>
<dbReference type="GO" id="GO:0019288">
    <property type="term" value="P:isopentenyl diphosphate biosynthetic process, methylerythritol 4-phosphate pathway"/>
    <property type="evidence" value="ECO:0007669"/>
    <property type="project" value="UniProtKB-UniPathway"/>
</dbReference>